<dbReference type="HOGENOM" id="CLU_1699077_0_0_1"/>
<dbReference type="VEuPathDB" id="FungiDB:PYU1_G006027"/>
<reference evidence="2" key="2">
    <citation type="submission" date="2010-04" db="EMBL/GenBank/DDBJ databases">
        <authorList>
            <person name="Buell R."/>
            <person name="Hamilton J."/>
            <person name="Hostetler J."/>
        </authorList>
    </citation>
    <scope>NUCLEOTIDE SEQUENCE [LARGE SCALE GENOMIC DNA]</scope>
    <source>
        <strain evidence="2">DAOM:BR144</strain>
    </source>
</reference>
<reference evidence="2" key="1">
    <citation type="journal article" date="2010" name="Genome Biol.">
        <title>Genome sequence of the necrotrophic plant pathogen Pythium ultimum reveals original pathogenicity mechanisms and effector repertoire.</title>
        <authorList>
            <person name="Levesque C.A."/>
            <person name="Brouwer H."/>
            <person name="Cano L."/>
            <person name="Hamilton J.P."/>
            <person name="Holt C."/>
            <person name="Huitema E."/>
            <person name="Raffaele S."/>
            <person name="Robideau G.P."/>
            <person name="Thines M."/>
            <person name="Win J."/>
            <person name="Zerillo M.M."/>
            <person name="Beakes G.W."/>
            <person name="Boore J.L."/>
            <person name="Busam D."/>
            <person name="Dumas B."/>
            <person name="Ferriera S."/>
            <person name="Fuerstenberg S.I."/>
            <person name="Gachon C.M."/>
            <person name="Gaulin E."/>
            <person name="Govers F."/>
            <person name="Grenville-Briggs L."/>
            <person name="Horner N."/>
            <person name="Hostetler J."/>
            <person name="Jiang R.H."/>
            <person name="Johnson J."/>
            <person name="Krajaejun T."/>
            <person name="Lin H."/>
            <person name="Meijer H.J."/>
            <person name="Moore B."/>
            <person name="Morris P."/>
            <person name="Phuntmart V."/>
            <person name="Puiu D."/>
            <person name="Shetty J."/>
            <person name="Stajich J.E."/>
            <person name="Tripathy S."/>
            <person name="Wawra S."/>
            <person name="van West P."/>
            <person name="Whitty B.R."/>
            <person name="Coutinho P.M."/>
            <person name="Henrissat B."/>
            <person name="Martin F."/>
            <person name="Thomas P.D."/>
            <person name="Tyler B.M."/>
            <person name="De Vries R.P."/>
            <person name="Kamoun S."/>
            <person name="Yandell M."/>
            <person name="Tisserat N."/>
            <person name="Buell C.R."/>
        </authorList>
    </citation>
    <scope>NUCLEOTIDE SEQUENCE</scope>
    <source>
        <strain evidence="2">DAOM:BR144</strain>
    </source>
</reference>
<reference evidence="1" key="3">
    <citation type="submission" date="2015-02" db="UniProtKB">
        <authorList>
            <consortium name="EnsemblProtists"/>
        </authorList>
    </citation>
    <scope>IDENTIFICATION</scope>
    <source>
        <strain evidence="1">DAOM BR144</strain>
    </source>
</reference>
<dbReference type="Proteomes" id="UP000019132">
    <property type="component" value="Unassembled WGS sequence"/>
</dbReference>
<dbReference type="EMBL" id="GL376625">
    <property type="status" value="NOT_ANNOTATED_CDS"/>
    <property type="molecule type" value="Genomic_DNA"/>
</dbReference>
<dbReference type="EnsemblProtists" id="PYU1_T006039">
    <property type="protein sequence ID" value="PYU1_T006039"/>
    <property type="gene ID" value="PYU1_G006027"/>
</dbReference>
<evidence type="ECO:0000313" key="1">
    <source>
        <dbReference type="EnsemblProtists" id="PYU1_T006039"/>
    </source>
</evidence>
<dbReference type="InParanoid" id="K3WM47"/>
<organism evidence="1 2">
    <name type="scientific">Globisporangium ultimum (strain ATCC 200006 / CBS 805.95 / DAOM BR144)</name>
    <name type="common">Pythium ultimum</name>
    <dbReference type="NCBI Taxonomy" id="431595"/>
    <lineage>
        <taxon>Eukaryota</taxon>
        <taxon>Sar</taxon>
        <taxon>Stramenopiles</taxon>
        <taxon>Oomycota</taxon>
        <taxon>Peronosporomycetes</taxon>
        <taxon>Pythiales</taxon>
        <taxon>Pythiaceae</taxon>
        <taxon>Globisporangium</taxon>
    </lineage>
</organism>
<evidence type="ECO:0000313" key="2">
    <source>
        <dbReference type="Proteomes" id="UP000019132"/>
    </source>
</evidence>
<keyword evidence="2" id="KW-1185">Reference proteome</keyword>
<dbReference type="AlphaFoldDB" id="K3WM47"/>
<proteinExistence type="predicted"/>
<name>K3WM47_GLOUD</name>
<protein>
    <submittedName>
        <fullName evidence="1">Uncharacterized protein</fullName>
    </submittedName>
</protein>
<accession>K3WM47</accession>
<sequence>MNYLSNIRRQFEENTQYLLRCVQEGKSLKTQAPIVTMVNLKCIGRALFKQNDRTSLKDRSLMNQQLSAVGRSSEISGLRYDDLQWMDSYLLARMSHIKTSTQHSLSVFGSALHLEIDPFSLTRMPAGCESVRRFQLDFQPNLRDHLKRGENSVLH</sequence>